<comment type="similarity">
    <text evidence="2">Belongs to the CD225/Dispanin family.</text>
</comment>
<dbReference type="OrthoDB" id="9946633at2759"/>
<feature type="transmembrane region" description="Helical" evidence="7">
    <location>
        <begin position="35"/>
        <end position="57"/>
    </location>
</feature>
<proteinExistence type="inferred from homology"/>
<evidence type="ECO:0000256" key="4">
    <source>
        <dbReference type="ARBA" id="ARBA00022989"/>
    </source>
</evidence>
<reference evidence="8 9" key="1">
    <citation type="journal article" date="2018" name="Nat. Ecol. Evol.">
        <title>Shark genomes provide insights into elasmobranch evolution and the origin of vertebrates.</title>
        <authorList>
            <person name="Hara Y"/>
            <person name="Yamaguchi K"/>
            <person name="Onimaru K"/>
            <person name="Kadota M"/>
            <person name="Koyanagi M"/>
            <person name="Keeley SD"/>
            <person name="Tatsumi K"/>
            <person name="Tanaka K"/>
            <person name="Motone F"/>
            <person name="Kageyama Y"/>
            <person name="Nozu R"/>
            <person name="Adachi N"/>
            <person name="Nishimura O"/>
            <person name="Nakagawa R"/>
            <person name="Tanegashima C"/>
            <person name="Kiyatake I"/>
            <person name="Matsumoto R"/>
            <person name="Murakumo K"/>
            <person name="Nishida K"/>
            <person name="Terakita A"/>
            <person name="Kuratani S"/>
            <person name="Sato K"/>
            <person name="Hyodo S Kuraku.S."/>
        </authorList>
    </citation>
    <scope>NUCLEOTIDE SEQUENCE [LARGE SCALE GENOMIC DNA]</scope>
</reference>
<evidence type="ECO:0008006" key="10">
    <source>
        <dbReference type="Google" id="ProtNLM"/>
    </source>
</evidence>
<feature type="transmembrane region" description="Helical" evidence="7">
    <location>
        <begin position="77"/>
        <end position="103"/>
    </location>
</feature>
<dbReference type="STRING" id="75743.A0A401NHC6"/>
<comment type="subcellular location">
    <subcellularLocation>
        <location evidence="1">Membrane</location>
    </subcellularLocation>
</comment>
<keyword evidence="4 7" id="KW-1133">Transmembrane helix</keyword>
<dbReference type="Proteomes" id="UP000288216">
    <property type="component" value="Unassembled WGS sequence"/>
</dbReference>
<comment type="caution">
    <text evidence="8">The sequence shown here is derived from an EMBL/GenBank/DDBJ whole genome shotgun (WGS) entry which is preliminary data.</text>
</comment>
<keyword evidence="3 7" id="KW-0812">Transmembrane</keyword>
<dbReference type="GO" id="GO:0016020">
    <property type="term" value="C:membrane"/>
    <property type="evidence" value="ECO:0007669"/>
    <property type="project" value="UniProtKB-SubCell"/>
</dbReference>
<dbReference type="PANTHER" id="PTHR14948:SF19">
    <property type="entry name" value="TRANSMEMBRANE PROTEIN 233"/>
    <property type="match status" value="1"/>
</dbReference>
<feature type="region of interest" description="Disordered" evidence="6">
    <location>
        <begin position="1"/>
        <end position="28"/>
    </location>
</feature>
<dbReference type="PANTHER" id="PTHR14948">
    <property type="entry name" value="NG5"/>
    <property type="match status" value="1"/>
</dbReference>
<dbReference type="AlphaFoldDB" id="A0A401NHC6"/>
<feature type="compositionally biased region" description="Acidic residues" evidence="6">
    <location>
        <begin position="18"/>
        <end position="28"/>
    </location>
</feature>
<dbReference type="InterPro" id="IPR007593">
    <property type="entry name" value="CD225/Dispanin_fam"/>
</dbReference>
<name>A0A401NHC6_SCYTO</name>
<keyword evidence="5 7" id="KW-0472">Membrane</keyword>
<evidence type="ECO:0000256" key="6">
    <source>
        <dbReference type="SAM" id="MobiDB-lite"/>
    </source>
</evidence>
<dbReference type="Pfam" id="PF04505">
    <property type="entry name" value="CD225"/>
    <property type="match status" value="1"/>
</dbReference>
<evidence type="ECO:0000256" key="2">
    <source>
        <dbReference type="ARBA" id="ARBA00006843"/>
    </source>
</evidence>
<organism evidence="8 9">
    <name type="scientific">Scyliorhinus torazame</name>
    <name type="common">Cloudy catshark</name>
    <name type="synonym">Catulus torazame</name>
    <dbReference type="NCBI Taxonomy" id="75743"/>
    <lineage>
        <taxon>Eukaryota</taxon>
        <taxon>Metazoa</taxon>
        <taxon>Chordata</taxon>
        <taxon>Craniata</taxon>
        <taxon>Vertebrata</taxon>
        <taxon>Chondrichthyes</taxon>
        <taxon>Elasmobranchii</taxon>
        <taxon>Galeomorphii</taxon>
        <taxon>Galeoidea</taxon>
        <taxon>Carcharhiniformes</taxon>
        <taxon>Scyliorhinidae</taxon>
        <taxon>Scyliorhinus</taxon>
    </lineage>
</organism>
<evidence type="ECO:0000256" key="3">
    <source>
        <dbReference type="ARBA" id="ARBA00022692"/>
    </source>
</evidence>
<evidence type="ECO:0000256" key="7">
    <source>
        <dbReference type="SAM" id="Phobius"/>
    </source>
</evidence>
<dbReference type="InterPro" id="IPR051423">
    <property type="entry name" value="CD225/Dispanin"/>
</dbReference>
<evidence type="ECO:0000313" key="8">
    <source>
        <dbReference type="EMBL" id="GCB60268.1"/>
    </source>
</evidence>
<keyword evidence="9" id="KW-1185">Reference proteome</keyword>
<sequence>MSGAGRKTVLKESLEGGPESDPENEAQQEEMPRKYIFLTIFSCFCPSYPINIVAFVFSMMALHSYNEGNIDGGKKLAHIATLVAIAAIIVGLLIIAISCIVHFTVKGFEERKMCLRREFPKRAAGVSLLIVMSNWSSFSVDAELCGDTSWYWLRSKTENQRKDRLRLFILLGKANTVIDSWLAQMP</sequence>
<dbReference type="EMBL" id="BFAA01004936">
    <property type="protein sequence ID" value="GCB60268.1"/>
    <property type="molecule type" value="Genomic_DNA"/>
</dbReference>
<protein>
    <recommendedName>
        <fullName evidence="10">Transmembrane protein 233</fullName>
    </recommendedName>
</protein>
<evidence type="ECO:0000313" key="9">
    <source>
        <dbReference type="Proteomes" id="UP000288216"/>
    </source>
</evidence>
<evidence type="ECO:0000256" key="5">
    <source>
        <dbReference type="ARBA" id="ARBA00023136"/>
    </source>
</evidence>
<gene>
    <name evidence="8" type="ORF">scyTo_0011104</name>
</gene>
<evidence type="ECO:0000256" key="1">
    <source>
        <dbReference type="ARBA" id="ARBA00004370"/>
    </source>
</evidence>
<accession>A0A401NHC6</accession>